<protein>
    <submittedName>
        <fullName evidence="2">Uncharacterized protein</fullName>
    </submittedName>
</protein>
<dbReference type="EMBL" id="UINC01186956">
    <property type="protein sequence ID" value="SVD99432.1"/>
    <property type="molecule type" value="Genomic_DNA"/>
</dbReference>
<gene>
    <name evidence="2" type="ORF">METZ01_LOCUS452286</name>
</gene>
<keyword evidence="1" id="KW-0812">Transmembrane</keyword>
<keyword evidence="1" id="KW-0472">Membrane</keyword>
<keyword evidence="1" id="KW-1133">Transmembrane helix</keyword>
<name>A0A382ZVC1_9ZZZZ</name>
<sequence>MENNFYTVFFASEKNKYSRSFQMSKANFLVVVLFVIMILGLTIIGGLRLLNKDKLTNQLSDIKKKNILLQNLLIDLEFHGILDSTKGYEQFIVDYYGSNNLELPNK</sequence>
<evidence type="ECO:0000256" key="1">
    <source>
        <dbReference type="SAM" id="Phobius"/>
    </source>
</evidence>
<accession>A0A382ZVC1</accession>
<evidence type="ECO:0000313" key="2">
    <source>
        <dbReference type="EMBL" id="SVD99432.1"/>
    </source>
</evidence>
<feature type="transmembrane region" description="Helical" evidence="1">
    <location>
        <begin position="28"/>
        <end position="50"/>
    </location>
</feature>
<reference evidence="2" key="1">
    <citation type="submission" date="2018-05" db="EMBL/GenBank/DDBJ databases">
        <authorList>
            <person name="Lanie J.A."/>
            <person name="Ng W.-L."/>
            <person name="Kazmierczak K.M."/>
            <person name="Andrzejewski T.M."/>
            <person name="Davidsen T.M."/>
            <person name="Wayne K.J."/>
            <person name="Tettelin H."/>
            <person name="Glass J.I."/>
            <person name="Rusch D."/>
            <person name="Podicherti R."/>
            <person name="Tsui H.-C.T."/>
            <person name="Winkler M.E."/>
        </authorList>
    </citation>
    <scope>NUCLEOTIDE SEQUENCE</scope>
</reference>
<dbReference type="AlphaFoldDB" id="A0A382ZVC1"/>
<feature type="non-terminal residue" evidence="2">
    <location>
        <position position="106"/>
    </location>
</feature>
<organism evidence="2">
    <name type="scientific">marine metagenome</name>
    <dbReference type="NCBI Taxonomy" id="408172"/>
    <lineage>
        <taxon>unclassified sequences</taxon>
        <taxon>metagenomes</taxon>
        <taxon>ecological metagenomes</taxon>
    </lineage>
</organism>
<proteinExistence type="predicted"/>